<dbReference type="Gene3D" id="2.130.10.10">
    <property type="entry name" value="YVTN repeat-like/Quinoprotein amine dehydrogenase"/>
    <property type="match status" value="1"/>
</dbReference>
<comment type="caution">
    <text evidence="4">The sequence shown here is derived from an EMBL/GenBank/DDBJ whole genome shotgun (WGS) entry which is preliminary data.</text>
</comment>
<evidence type="ECO:0000313" key="5">
    <source>
        <dbReference type="Proteomes" id="UP000734511"/>
    </source>
</evidence>
<gene>
    <name evidence="4" type="ORF">HCN08_14310</name>
</gene>
<reference evidence="4 5" key="1">
    <citation type="submission" date="2020-03" db="EMBL/GenBank/DDBJ databases">
        <title>WGS of actinomycetes isolated from Thailand.</title>
        <authorList>
            <person name="Thawai C."/>
        </authorList>
    </citation>
    <scope>NUCLEOTIDE SEQUENCE [LARGE SCALE GENOMIC DNA]</scope>
    <source>
        <strain evidence="4 5">PRB2-1</strain>
    </source>
</reference>
<feature type="domain" description="Pyrrolo-quinoline quinone repeat" evidence="3">
    <location>
        <begin position="103"/>
        <end position="182"/>
    </location>
</feature>
<keyword evidence="2" id="KW-1133">Transmembrane helix</keyword>
<feature type="compositionally biased region" description="Low complexity" evidence="1">
    <location>
        <begin position="9"/>
        <end position="22"/>
    </location>
</feature>
<dbReference type="InterPro" id="IPR011047">
    <property type="entry name" value="Quinoprotein_ADH-like_sf"/>
</dbReference>
<protein>
    <submittedName>
        <fullName evidence="4">PQQ-binding-like beta-propeller repeat protein</fullName>
    </submittedName>
</protein>
<evidence type="ECO:0000256" key="1">
    <source>
        <dbReference type="SAM" id="MobiDB-lite"/>
    </source>
</evidence>
<dbReference type="InterPro" id="IPR002372">
    <property type="entry name" value="PQQ_rpt_dom"/>
</dbReference>
<dbReference type="RefSeq" id="WP_167983417.1">
    <property type="nucleotide sequence ID" value="NZ_JAATEJ010000009.1"/>
</dbReference>
<dbReference type="EMBL" id="JAATEJ010000009">
    <property type="protein sequence ID" value="NJP44557.1"/>
    <property type="molecule type" value="Genomic_DNA"/>
</dbReference>
<dbReference type="InterPro" id="IPR015943">
    <property type="entry name" value="WD40/YVTN_repeat-like_dom_sf"/>
</dbReference>
<evidence type="ECO:0000313" key="4">
    <source>
        <dbReference type="EMBL" id="NJP44557.1"/>
    </source>
</evidence>
<dbReference type="PANTHER" id="PTHR34512">
    <property type="entry name" value="CELL SURFACE PROTEIN"/>
    <property type="match status" value="1"/>
</dbReference>
<sequence>MAPGTANETTTQTKAKTQASTWTRGRTAVAGVVVVALAAGGWLWARQGPDYHEQVSAASSTYPAALGTAPPDAPGRLLRRTTDSYGIVGALSVDEIADRGLRKDGITATDLRTGKTYWRYARDGTDLGPVALATSGGGGGGTAAVWWKDGLLAAVDARSGEVRWRHKIAYGDVGGGSREFADLRVTAGLVLAQSRTALAAYDADGGGHAWTAAPPKGCGFTNHGVFPMAQVVVAAALCGDDLRLVGYDTGRGSVRWQLPEGLNRLLPADDRTLVTASGRHTDEGEVVDVSGPQPVTRRWTSLDGHPSVAAGDGIVLCVDNVGAGDRKDGEDEGALEGFGVGDGRRHWRVAPAPGTRFGAPLLAGSRVYVVQQPARAPLDDEGKPVAGAPYPAQLLVLDAATGRQVHAGALPAVPMDDSAAFSPDPSAALRPVRAADGVLAVAWSQMFDGATADLTVLAQ</sequence>
<dbReference type="Proteomes" id="UP000734511">
    <property type="component" value="Unassembled WGS sequence"/>
</dbReference>
<evidence type="ECO:0000259" key="3">
    <source>
        <dbReference type="Pfam" id="PF13360"/>
    </source>
</evidence>
<feature type="region of interest" description="Disordered" evidence="1">
    <location>
        <begin position="1"/>
        <end position="22"/>
    </location>
</feature>
<keyword evidence="2" id="KW-0812">Transmembrane</keyword>
<dbReference type="PANTHER" id="PTHR34512:SF30">
    <property type="entry name" value="OUTER MEMBRANE PROTEIN ASSEMBLY FACTOR BAMB"/>
    <property type="match status" value="1"/>
</dbReference>
<name>A0ABX0ZP50_9ACTN</name>
<proteinExistence type="predicted"/>
<dbReference type="SUPFAM" id="SSF50998">
    <property type="entry name" value="Quinoprotein alcohol dehydrogenase-like"/>
    <property type="match status" value="1"/>
</dbReference>
<feature type="transmembrane region" description="Helical" evidence="2">
    <location>
        <begin position="27"/>
        <end position="45"/>
    </location>
</feature>
<keyword evidence="2" id="KW-0472">Membrane</keyword>
<organism evidence="4 5">
    <name type="scientific">Actinacidiphila epipremni</name>
    <dbReference type="NCBI Taxonomy" id="2053013"/>
    <lineage>
        <taxon>Bacteria</taxon>
        <taxon>Bacillati</taxon>
        <taxon>Actinomycetota</taxon>
        <taxon>Actinomycetes</taxon>
        <taxon>Kitasatosporales</taxon>
        <taxon>Streptomycetaceae</taxon>
        <taxon>Actinacidiphila</taxon>
    </lineage>
</organism>
<accession>A0ABX0ZP50</accession>
<keyword evidence="5" id="KW-1185">Reference proteome</keyword>
<evidence type="ECO:0000256" key="2">
    <source>
        <dbReference type="SAM" id="Phobius"/>
    </source>
</evidence>
<dbReference type="Pfam" id="PF13360">
    <property type="entry name" value="PQQ_2"/>
    <property type="match status" value="1"/>
</dbReference>